<gene>
    <name evidence="1" type="ORF">Nans01_01520</name>
</gene>
<proteinExistence type="predicted"/>
<dbReference type="EMBL" id="BSQG01000001">
    <property type="protein sequence ID" value="GLU45801.1"/>
    <property type="molecule type" value="Genomic_DNA"/>
</dbReference>
<dbReference type="Pfam" id="PF07722">
    <property type="entry name" value="Peptidase_C26"/>
    <property type="match status" value="1"/>
</dbReference>
<keyword evidence="2" id="KW-1185">Reference proteome</keyword>
<dbReference type="AlphaFoldDB" id="A0A9W6P2B0"/>
<organism evidence="1 2">
    <name type="scientific">Nocardiopsis ansamitocini</name>
    <dbReference type="NCBI Taxonomy" id="1670832"/>
    <lineage>
        <taxon>Bacteria</taxon>
        <taxon>Bacillati</taxon>
        <taxon>Actinomycetota</taxon>
        <taxon>Actinomycetes</taxon>
        <taxon>Streptosporangiales</taxon>
        <taxon>Nocardiopsidaceae</taxon>
        <taxon>Nocardiopsis</taxon>
    </lineage>
</organism>
<keyword evidence="1" id="KW-0378">Hydrolase</keyword>
<dbReference type="InterPro" id="IPR011697">
    <property type="entry name" value="Peptidase_C26"/>
</dbReference>
<comment type="caution">
    <text evidence="1">The sequence shown here is derived from an EMBL/GenBank/DDBJ whole genome shotgun (WGS) entry which is preliminary data.</text>
</comment>
<dbReference type="InterPro" id="IPR029062">
    <property type="entry name" value="Class_I_gatase-like"/>
</dbReference>
<accession>A0A9W6P2B0</accession>
<name>A0A9W6P2B0_9ACTN</name>
<dbReference type="Proteomes" id="UP001165092">
    <property type="component" value="Unassembled WGS sequence"/>
</dbReference>
<evidence type="ECO:0000313" key="1">
    <source>
        <dbReference type="EMBL" id="GLU45801.1"/>
    </source>
</evidence>
<dbReference type="PROSITE" id="PS51273">
    <property type="entry name" value="GATASE_TYPE_1"/>
    <property type="match status" value="1"/>
</dbReference>
<dbReference type="SUPFAM" id="SSF52317">
    <property type="entry name" value="Class I glutamine amidotransferase-like"/>
    <property type="match status" value="1"/>
</dbReference>
<protein>
    <submittedName>
        <fullName evidence="1">Gamma-glutamyl-gamma-aminobutyrate hydrolase</fullName>
    </submittedName>
</protein>
<reference evidence="1" key="1">
    <citation type="submission" date="2023-02" db="EMBL/GenBank/DDBJ databases">
        <title>Nocardiopsis ansamitocini NBRC 112285.</title>
        <authorList>
            <person name="Ichikawa N."/>
            <person name="Sato H."/>
            <person name="Tonouchi N."/>
        </authorList>
    </citation>
    <scope>NUCLEOTIDE SEQUENCE</scope>
    <source>
        <strain evidence="1">NBRC 112285</strain>
    </source>
</reference>
<dbReference type="Gene3D" id="3.40.50.880">
    <property type="match status" value="1"/>
</dbReference>
<sequence length="223" mass="23368">MSRPLIGITSCLEPARWGAWIREAAVVATPFLREVDRAGGLPVVLAPVHPRGVPELVERFDALVFTTGAPVGAEVHGVDSGPGAPEPDARRDRFEIALIQAAIAAGRPFLAIDRGLQVLNAAAGGAPFPYVQEGASRLADVDVAVSLTSSLGKAVGDSVRVRRAPGPGINRVGSGLLPVAWDDEQAVQALEVSGNGFGIGVRWHPEEGTDRRLFEELVAKAAH</sequence>
<dbReference type="GO" id="GO:0016787">
    <property type="term" value="F:hydrolase activity"/>
    <property type="evidence" value="ECO:0007669"/>
    <property type="project" value="UniProtKB-KW"/>
</dbReference>
<dbReference type="RefSeq" id="WP_285756686.1">
    <property type="nucleotide sequence ID" value="NZ_BSQG01000001.1"/>
</dbReference>
<evidence type="ECO:0000313" key="2">
    <source>
        <dbReference type="Proteomes" id="UP001165092"/>
    </source>
</evidence>